<comment type="caution">
    <text evidence="2">The sequence shown here is derived from an EMBL/GenBank/DDBJ whole genome shotgun (WGS) entry which is preliminary data.</text>
</comment>
<feature type="transmembrane region" description="Helical" evidence="1">
    <location>
        <begin position="45"/>
        <end position="64"/>
    </location>
</feature>
<evidence type="ECO:0000313" key="2">
    <source>
        <dbReference type="EMBL" id="GGI50932.1"/>
    </source>
</evidence>
<evidence type="ECO:0000313" key="3">
    <source>
        <dbReference type="Proteomes" id="UP000662074"/>
    </source>
</evidence>
<feature type="transmembrane region" description="Helical" evidence="1">
    <location>
        <begin position="6"/>
        <end position="24"/>
    </location>
</feature>
<organism evidence="2 3">
    <name type="scientific">Mucilaginibacter galii</name>
    <dbReference type="NCBI Taxonomy" id="2005073"/>
    <lineage>
        <taxon>Bacteria</taxon>
        <taxon>Pseudomonadati</taxon>
        <taxon>Bacteroidota</taxon>
        <taxon>Sphingobacteriia</taxon>
        <taxon>Sphingobacteriales</taxon>
        <taxon>Sphingobacteriaceae</taxon>
        <taxon>Mucilaginibacter</taxon>
    </lineage>
</organism>
<keyword evidence="3" id="KW-1185">Reference proteome</keyword>
<dbReference type="AlphaFoldDB" id="A0A917N3B5"/>
<dbReference type="RefSeq" id="WP_188416536.1">
    <property type="nucleotide sequence ID" value="NZ_BMDO01000005.1"/>
</dbReference>
<reference evidence="2" key="1">
    <citation type="journal article" date="2014" name="Int. J. Syst. Evol. Microbiol.">
        <title>Complete genome sequence of Corynebacterium casei LMG S-19264T (=DSM 44701T), isolated from a smear-ripened cheese.</title>
        <authorList>
            <consortium name="US DOE Joint Genome Institute (JGI-PGF)"/>
            <person name="Walter F."/>
            <person name="Albersmeier A."/>
            <person name="Kalinowski J."/>
            <person name="Ruckert C."/>
        </authorList>
    </citation>
    <scope>NUCLEOTIDE SEQUENCE</scope>
    <source>
        <strain evidence="2">CCM 8711</strain>
    </source>
</reference>
<reference evidence="2" key="2">
    <citation type="submission" date="2020-09" db="EMBL/GenBank/DDBJ databases">
        <authorList>
            <person name="Sun Q."/>
            <person name="Sedlacek I."/>
        </authorList>
    </citation>
    <scope>NUCLEOTIDE SEQUENCE</scope>
    <source>
        <strain evidence="2">CCM 8711</strain>
    </source>
</reference>
<keyword evidence="1" id="KW-1133">Transmembrane helix</keyword>
<evidence type="ECO:0008006" key="4">
    <source>
        <dbReference type="Google" id="ProtNLM"/>
    </source>
</evidence>
<accession>A0A917N3B5</accession>
<protein>
    <recommendedName>
        <fullName evidence="4">DUF4157 domain-containing protein</fullName>
    </recommendedName>
</protein>
<evidence type="ECO:0000256" key="1">
    <source>
        <dbReference type="SAM" id="Phobius"/>
    </source>
</evidence>
<dbReference type="EMBL" id="BMDO01000005">
    <property type="protein sequence ID" value="GGI50932.1"/>
    <property type="molecule type" value="Genomic_DNA"/>
</dbReference>
<keyword evidence="1" id="KW-0812">Transmembrane</keyword>
<proteinExistence type="predicted"/>
<name>A0A917N3B5_9SPHI</name>
<sequence length="116" mass="13970">MAYPIIIAPFLQVDGMAVFPFILVKKAVFKQDVVLIRHETIHLKQAAELLVIPFYLLYLLNYILNRFRYKTHHEAYMNIVFEQEAYRHEYDVGYLQTRRFWAWCRPLPNPPREGEL</sequence>
<gene>
    <name evidence="2" type="ORF">GCM10011425_21440</name>
</gene>
<dbReference type="Proteomes" id="UP000662074">
    <property type="component" value="Unassembled WGS sequence"/>
</dbReference>
<keyword evidence="1" id="KW-0472">Membrane</keyword>